<comment type="caution">
    <text evidence="2">The sequence shown here is derived from an EMBL/GenBank/DDBJ whole genome shotgun (WGS) entry which is preliminary data.</text>
</comment>
<feature type="compositionally biased region" description="Basic and acidic residues" evidence="1">
    <location>
        <begin position="68"/>
        <end position="86"/>
    </location>
</feature>
<dbReference type="EMBL" id="JAAGNN010000008">
    <property type="protein sequence ID" value="KAF4086408.1"/>
    <property type="molecule type" value="Genomic_DNA"/>
</dbReference>
<keyword evidence="3" id="KW-1185">Reference proteome</keyword>
<feature type="compositionally biased region" description="Polar residues" evidence="1">
    <location>
        <begin position="87"/>
        <end position="110"/>
    </location>
</feature>
<reference evidence="2 3" key="1">
    <citation type="submission" date="2020-02" db="EMBL/GenBank/DDBJ databases">
        <title>A chromosome-scale genome assembly of the black bullhead catfish (Ameiurus melas).</title>
        <authorList>
            <person name="Wen M."/>
            <person name="Zham M."/>
            <person name="Cabau C."/>
            <person name="Klopp C."/>
            <person name="Donnadieu C."/>
            <person name="Roques C."/>
            <person name="Bouchez O."/>
            <person name="Lampietro C."/>
            <person name="Jouanno E."/>
            <person name="Herpin A."/>
            <person name="Louis A."/>
            <person name="Berthelot C."/>
            <person name="Parey E."/>
            <person name="Roest-Crollius H."/>
            <person name="Braasch I."/>
            <person name="Postlethwait J."/>
            <person name="Robinson-Rechavi M."/>
            <person name="Echchiki A."/>
            <person name="Begum T."/>
            <person name="Montfort J."/>
            <person name="Schartl M."/>
            <person name="Bobe J."/>
            <person name="Guiguen Y."/>
        </authorList>
    </citation>
    <scope>NUCLEOTIDE SEQUENCE [LARGE SCALE GENOMIC DNA]</scope>
    <source>
        <strain evidence="2">M_S1</strain>
        <tissue evidence="2">Blood</tissue>
    </source>
</reference>
<evidence type="ECO:0000256" key="1">
    <source>
        <dbReference type="SAM" id="MobiDB-lite"/>
    </source>
</evidence>
<dbReference type="Proteomes" id="UP000593565">
    <property type="component" value="Unassembled WGS sequence"/>
</dbReference>
<proteinExistence type="predicted"/>
<dbReference type="AlphaFoldDB" id="A0A7J6AXX4"/>
<evidence type="ECO:0000313" key="2">
    <source>
        <dbReference type="EMBL" id="KAF4086408.1"/>
    </source>
</evidence>
<sequence length="117" mass="12986">MTGEELEVSLGGTRCGLSRGAFEHGVDTVLEDRLNYKCGEPVERYSTCLPAVDGWFQQSEQILDQAHQHLEHAAQTKKKFADKQHGESTSYKPVTSGPLTESSPLQSPQNPWKLKAM</sequence>
<accession>A0A7J6AXX4</accession>
<organism evidence="2 3">
    <name type="scientific">Ameiurus melas</name>
    <name type="common">Black bullhead</name>
    <name type="synonym">Silurus melas</name>
    <dbReference type="NCBI Taxonomy" id="219545"/>
    <lineage>
        <taxon>Eukaryota</taxon>
        <taxon>Metazoa</taxon>
        <taxon>Chordata</taxon>
        <taxon>Craniata</taxon>
        <taxon>Vertebrata</taxon>
        <taxon>Euteleostomi</taxon>
        <taxon>Actinopterygii</taxon>
        <taxon>Neopterygii</taxon>
        <taxon>Teleostei</taxon>
        <taxon>Ostariophysi</taxon>
        <taxon>Siluriformes</taxon>
        <taxon>Ictaluridae</taxon>
        <taxon>Ameiurus</taxon>
    </lineage>
</organism>
<evidence type="ECO:0000313" key="3">
    <source>
        <dbReference type="Proteomes" id="UP000593565"/>
    </source>
</evidence>
<gene>
    <name evidence="2" type="ORF">AMELA_G00106490</name>
</gene>
<feature type="region of interest" description="Disordered" evidence="1">
    <location>
        <begin position="68"/>
        <end position="117"/>
    </location>
</feature>
<name>A0A7J6AXX4_AMEME</name>
<protein>
    <submittedName>
        <fullName evidence="2">Uncharacterized protein</fullName>
    </submittedName>
</protein>